<dbReference type="InterPro" id="IPR046335">
    <property type="entry name" value="LacI/GalR-like_sensor"/>
</dbReference>
<evidence type="ECO:0000313" key="7">
    <source>
        <dbReference type="Proteomes" id="UP000313849"/>
    </source>
</evidence>
<dbReference type="PROSITE" id="PS00356">
    <property type="entry name" value="HTH_LACI_1"/>
    <property type="match status" value="1"/>
</dbReference>
<dbReference type="Gene3D" id="1.10.260.40">
    <property type="entry name" value="lambda repressor-like DNA-binding domains"/>
    <property type="match status" value="1"/>
</dbReference>
<dbReference type="OrthoDB" id="3258243at2"/>
<accession>A0A5C5BAE5</accession>
<dbReference type="Proteomes" id="UP000313849">
    <property type="component" value="Unassembled WGS sequence"/>
</dbReference>
<comment type="caution">
    <text evidence="6">The sequence shown here is derived from an EMBL/GenBank/DDBJ whole genome shotgun (WGS) entry which is preliminary data.</text>
</comment>
<dbReference type="GO" id="GO:0003700">
    <property type="term" value="F:DNA-binding transcription factor activity"/>
    <property type="evidence" value="ECO:0007669"/>
    <property type="project" value="TreeGrafter"/>
</dbReference>
<dbReference type="SUPFAM" id="SSF53822">
    <property type="entry name" value="Periplasmic binding protein-like I"/>
    <property type="match status" value="1"/>
</dbReference>
<dbReference type="RefSeq" id="WP_139987036.1">
    <property type="nucleotide sequence ID" value="NZ_VENP01000030.1"/>
</dbReference>
<sequence>MVTIKDVAGAAGVSIATVSRALADPDRVAAATRDRVLAAADALGYTPNRAARGLRAGRTNAIGLLVPDLTNPYFAVVARGVSQRARSHGVAVFVADSEEDPAAEVDLLRGLVGQTDGVLLCSPRALIRDTDVLGAHPAVFVNHALDAAPSVALDDVAGAVAALEHLRSLGHRSIAYVAGPTTSWSDARRRDALQAVAERHPELEIHVLGPYPPTVEGGSAAAGVVIASGATAALAFNDTVAVGLMRRVIALGLRVPHDLSVAGFDDTYLTTLVTPALTSVHGDVTEVGRRATDLLLDRIERPDAPGELVLLPSWLVQRDSTAPPLSRLVPAPTTSPAPAEPTPGAP</sequence>
<dbReference type="EMBL" id="VENP01000030">
    <property type="protein sequence ID" value="TNU73905.1"/>
    <property type="molecule type" value="Genomic_DNA"/>
</dbReference>
<organism evidence="6 7">
    <name type="scientific">Miniimonas arenae</name>
    <dbReference type="NCBI Taxonomy" id="676201"/>
    <lineage>
        <taxon>Bacteria</taxon>
        <taxon>Bacillati</taxon>
        <taxon>Actinomycetota</taxon>
        <taxon>Actinomycetes</taxon>
        <taxon>Micrococcales</taxon>
        <taxon>Beutenbergiaceae</taxon>
        <taxon>Miniimonas</taxon>
    </lineage>
</organism>
<dbReference type="SMART" id="SM00354">
    <property type="entry name" value="HTH_LACI"/>
    <property type="match status" value="1"/>
</dbReference>
<dbReference type="InterPro" id="IPR010982">
    <property type="entry name" value="Lambda_DNA-bd_dom_sf"/>
</dbReference>
<evidence type="ECO:0000256" key="4">
    <source>
        <dbReference type="SAM" id="MobiDB-lite"/>
    </source>
</evidence>
<dbReference type="Gene3D" id="3.40.50.2300">
    <property type="match status" value="2"/>
</dbReference>
<evidence type="ECO:0000259" key="5">
    <source>
        <dbReference type="PROSITE" id="PS50932"/>
    </source>
</evidence>
<dbReference type="InterPro" id="IPR028082">
    <property type="entry name" value="Peripla_BP_I"/>
</dbReference>
<name>A0A5C5BAE5_9MICO</name>
<dbReference type="PANTHER" id="PTHR30146">
    <property type="entry name" value="LACI-RELATED TRANSCRIPTIONAL REPRESSOR"/>
    <property type="match status" value="1"/>
</dbReference>
<keyword evidence="7" id="KW-1185">Reference proteome</keyword>
<dbReference type="PANTHER" id="PTHR30146:SF138">
    <property type="entry name" value="TRANSCRIPTIONAL REGULATORY PROTEIN"/>
    <property type="match status" value="1"/>
</dbReference>
<dbReference type="Pfam" id="PF13377">
    <property type="entry name" value="Peripla_BP_3"/>
    <property type="match status" value="1"/>
</dbReference>
<dbReference type="AlphaFoldDB" id="A0A5C5BAE5"/>
<gene>
    <name evidence="6" type="ORF">FH969_09020</name>
</gene>
<keyword evidence="3" id="KW-0804">Transcription</keyword>
<keyword evidence="1" id="KW-0805">Transcription regulation</keyword>
<evidence type="ECO:0000256" key="2">
    <source>
        <dbReference type="ARBA" id="ARBA00023125"/>
    </source>
</evidence>
<evidence type="ECO:0000256" key="1">
    <source>
        <dbReference type="ARBA" id="ARBA00023015"/>
    </source>
</evidence>
<dbReference type="Pfam" id="PF00356">
    <property type="entry name" value="LacI"/>
    <property type="match status" value="1"/>
</dbReference>
<feature type="domain" description="HTH lacI-type" evidence="5">
    <location>
        <begin position="2"/>
        <end position="56"/>
    </location>
</feature>
<dbReference type="GO" id="GO:0000976">
    <property type="term" value="F:transcription cis-regulatory region binding"/>
    <property type="evidence" value="ECO:0007669"/>
    <property type="project" value="TreeGrafter"/>
</dbReference>
<feature type="compositionally biased region" description="Pro residues" evidence="4">
    <location>
        <begin position="333"/>
        <end position="346"/>
    </location>
</feature>
<dbReference type="CDD" id="cd01392">
    <property type="entry name" value="HTH_LacI"/>
    <property type="match status" value="1"/>
</dbReference>
<proteinExistence type="predicted"/>
<dbReference type="InterPro" id="IPR000843">
    <property type="entry name" value="HTH_LacI"/>
</dbReference>
<protein>
    <submittedName>
        <fullName evidence="6">LacI family transcriptional regulator</fullName>
    </submittedName>
</protein>
<reference evidence="6 7" key="1">
    <citation type="submission" date="2019-06" db="EMBL/GenBank/DDBJ databases">
        <title>Draft genome sequence of Miniimonas arenae KCTC 19750T isolated from sea sand.</title>
        <authorList>
            <person name="Park S.-J."/>
        </authorList>
    </citation>
    <scope>NUCLEOTIDE SEQUENCE [LARGE SCALE GENOMIC DNA]</scope>
    <source>
        <strain evidence="6 7">KCTC 19750</strain>
    </source>
</reference>
<dbReference type="CDD" id="cd06267">
    <property type="entry name" value="PBP1_LacI_sugar_binding-like"/>
    <property type="match status" value="1"/>
</dbReference>
<dbReference type="PROSITE" id="PS50932">
    <property type="entry name" value="HTH_LACI_2"/>
    <property type="match status" value="1"/>
</dbReference>
<keyword evidence="2" id="KW-0238">DNA-binding</keyword>
<feature type="region of interest" description="Disordered" evidence="4">
    <location>
        <begin position="322"/>
        <end position="346"/>
    </location>
</feature>
<evidence type="ECO:0000313" key="6">
    <source>
        <dbReference type="EMBL" id="TNU73905.1"/>
    </source>
</evidence>
<evidence type="ECO:0000256" key="3">
    <source>
        <dbReference type="ARBA" id="ARBA00023163"/>
    </source>
</evidence>
<dbReference type="SUPFAM" id="SSF47413">
    <property type="entry name" value="lambda repressor-like DNA-binding domains"/>
    <property type="match status" value="1"/>
</dbReference>